<feature type="domain" description="Aminoglycoside phosphotransferase" evidence="1">
    <location>
        <begin position="177"/>
        <end position="400"/>
    </location>
</feature>
<evidence type="ECO:0000259" key="1">
    <source>
        <dbReference type="Pfam" id="PF01636"/>
    </source>
</evidence>
<dbReference type="InterPro" id="IPR011009">
    <property type="entry name" value="Kinase-like_dom_sf"/>
</dbReference>
<comment type="caution">
    <text evidence="2">The sequence shown here is derived from an EMBL/GenBank/DDBJ whole genome shotgun (WGS) entry which is preliminary data.</text>
</comment>
<evidence type="ECO:0000313" key="3">
    <source>
        <dbReference type="Proteomes" id="UP000326912"/>
    </source>
</evidence>
<dbReference type="Gene3D" id="3.90.1200.10">
    <property type="match status" value="1"/>
</dbReference>
<organism evidence="2 3">
    <name type="scientific">Dictyobacter vulcani</name>
    <dbReference type="NCBI Taxonomy" id="2607529"/>
    <lineage>
        <taxon>Bacteria</taxon>
        <taxon>Bacillati</taxon>
        <taxon>Chloroflexota</taxon>
        <taxon>Ktedonobacteria</taxon>
        <taxon>Ktedonobacterales</taxon>
        <taxon>Dictyobacteraceae</taxon>
        <taxon>Dictyobacter</taxon>
    </lineage>
</organism>
<dbReference type="AlphaFoldDB" id="A0A5J4KV40"/>
<dbReference type="InterPro" id="IPR002575">
    <property type="entry name" value="Aminoglycoside_PTrfase"/>
</dbReference>
<dbReference type="Pfam" id="PF01636">
    <property type="entry name" value="APH"/>
    <property type="match status" value="1"/>
</dbReference>
<keyword evidence="3" id="KW-1185">Reference proteome</keyword>
<sequence>MASTSHFSYHATGIIIHPTEKHILLVGEQGHLTLPHVAWQATEYVHWADVTTVNQAMSHQIGGELTTMRCLSDTYNRENRCFSRVYIMQLHTSAGMIAKSIRWIAARELFHTITVPTEQHSNIEQWLANLNTSSASPQPIPWYNPDWFASVISWIEKQLEHRGSRVVAAPEQLRVGERGYLLRISTTTGIIYFKALPTFFAHELAILATLAPGYPSSMPVLMAVDREQRWMLMQDFGGTLLSQSENIGELEEALRRYAVLQVEQVEQNQRLHELGCPYLPPEALAEQLEDMLEDTPSLMMNAFPGLAEKDVIRLHALVPHLRSMCLQLADGPVPCSLEHGDFHTGNIALTATGPLFFDWTDSCITHPFFSFYPFLLGLEAQWAGETSIRQRLRDVYLQPWEDYAPREQLIAIFELAQKLAPLYLATLYASLIIPKLEARWEMRHGIPYNLQTLLERMRDEIV</sequence>
<name>A0A5J4KV40_9CHLR</name>
<evidence type="ECO:0000313" key="2">
    <source>
        <dbReference type="EMBL" id="GER90377.1"/>
    </source>
</evidence>
<dbReference type="Proteomes" id="UP000326912">
    <property type="component" value="Unassembled WGS sequence"/>
</dbReference>
<dbReference type="EMBL" id="BKZW01000002">
    <property type="protein sequence ID" value="GER90377.1"/>
    <property type="molecule type" value="Genomic_DNA"/>
</dbReference>
<protein>
    <recommendedName>
        <fullName evidence="1">Aminoglycoside phosphotransferase domain-containing protein</fullName>
    </recommendedName>
</protein>
<dbReference type="RefSeq" id="WP_151758129.1">
    <property type="nucleotide sequence ID" value="NZ_BKZW01000002.1"/>
</dbReference>
<reference evidence="2 3" key="1">
    <citation type="submission" date="2019-10" db="EMBL/GenBank/DDBJ databases">
        <title>Dictyobacter vulcani sp. nov., within the class Ktedonobacteria, isolated from soil of volcanic Mt. Zao.</title>
        <authorList>
            <person name="Zheng Y."/>
            <person name="Wang C.M."/>
            <person name="Sakai Y."/>
            <person name="Abe K."/>
            <person name="Yokota A."/>
            <person name="Yabe S."/>
        </authorList>
    </citation>
    <scope>NUCLEOTIDE SEQUENCE [LARGE SCALE GENOMIC DNA]</scope>
    <source>
        <strain evidence="2 3">W12</strain>
    </source>
</reference>
<proteinExistence type="predicted"/>
<gene>
    <name evidence="2" type="ORF">KDW_45390</name>
</gene>
<accession>A0A5J4KV40</accession>
<dbReference type="SUPFAM" id="SSF56112">
    <property type="entry name" value="Protein kinase-like (PK-like)"/>
    <property type="match status" value="1"/>
</dbReference>